<keyword evidence="1" id="KW-0732">Signal</keyword>
<accession>A0AAX4HL39</accession>
<name>A0AAX4HL39_9BACT</name>
<evidence type="ECO:0008006" key="4">
    <source>
        <dbReference type="Google" id="ProtNLM"/>
    </source>
</evidence>
<dbReference type="Proteomes" id="UP001324634">
    <property type="component" value="Chromosome"/>
</dbReference>
<dbReference type="RefSeq" id="WP_321391622.1">
    <property type="nucleotide sequence ID" value="NZ_CP139487.1"/>
</dbReference>
<dbReference type="AlphaFoldDB" id="A0AAX4HL39"/>
<keyword evidence="3" id="KW-1185">Reference proteome</keyword>
<feature type="chain" id="PRO_5043825274" description="DUF1570 domain-containing protein" evidence="1">
    <location>
        <begin position="19"/>
        <end position="404"/>
    </location>
</feature>
<proteinExistence type="predicted"/>
<dbReference type="EMBL" id="CP139487">
    <property type="protein sequence ID" value="WPU63936.1"/>
    <property type="molecule type" value="Genomic_DNA"/>
</dbReference>
<reference evidence="2 3" key="1">
    <citation type="submission" date="2023-11" db="EMBL/GenBank/DDBJ databases">
        <title>Peredibacter starrii A3.12.</title>
        <authorList>
            <person name="Mitchell R.J."/>
        </authorList>
    </citation>
    <scope>NUCLEOTIDE SEQUENCE [LARGE SCALE GENOMIC DNA]</scope>
    <source>
        <strain evidence="2 3">A3.12</strain>
    </source>
</reference>
<sequence>MKTKLLLVTLLVPTLSFAQSLERKFEALIRTEKNKPVVTEVVLKDLTSAEAFEGAHFKIVRGKSDEAIKFTDDKALTFRAATTYYHLTKAREYFVNHMKSKHAAAIPQMTIRIDHTNQFSELGHFAHDNMEPQYNNALTVPAGKGLESRGVKPWGTEIWFRPSKKIHVRDLRVNNTANREMQVLMKQFRNQTHMQSLQRFLLTTVLALTEDGVSLDPKESIIRTVGASVIIEVGYQAFDPITKAFSRKWYWLDTAVVPEIIYHEYAHVALSDHLVLSHSTAIIEGMADFFAGQIANSPELAKHIKKYNTYSGKDAERKQDYMIQFEMTEYANTDFVFGMLWSLKEILGEEKGEAFMFDLRKKLTTNSTIRGQLIEGILQTCEESCASPFVDKLRILKALNLRGI</sequence>
<gene>
    <name evidence="2" type="ORF">SOO65_14670</name>
</gene>
<protein>
    <recommendedName>
        <fullName evidence="4">DUF1570 domain-containing protein</fullName>
    </recommendedName>
</protein>
<evidence type="ECO:0000313" key="3">
    <source>
        <dbReference type="Proteomes" id="UP001324634"/>
    </source>
</evidence>
<feature type="signal peptide" evidence="1">
    <location>
        <begin position="1"/>
        <end position="18"/>
    </location>
</feature>
<evidence type="ECO:0000313" key="2">
    <source>
        <dbReference type="EMBL" id="WPU63936.1"/>
    </source>
</evidence>
<dbReference type="KEGG" id="psti:SOO65_14670"/>
<organism evidence="2 3">
    <name type="scientific">Peredibacter starrii</name>
    <dbReference type="NCBI Taxonomy" id="28202"/>
    <lineage>
        <taxon>Bacteria</taxon>
        <taxon>Pseudomonadati</taxon>
        <taxon>Bdellovibrionota</taxon>
        <taxon>Bacteriovoracia</taxon>
        <taxon>Bacteriovoracales</taxon>
        <taxon>Bacteriovoracaceae</taxon>
        <taxon>Peredibacter</taxon>
    </lineage>
</organism>
<evidence type="ECO:0000256" key="1">
    <source>
        <dbReference type="SAM" id="SignalP"/>
    </source>
</evidence>